<accession>A0A834MNF4</accession>
<dbReference type="SMART" id="SM00219">
    <property type="entry name" value="TyrKc"/>
    <property type="match status" value="1"/>
</dbReference>
<feature type="repeat" description="ANK" evidence="8">
    <location>
        <begin position="150"/>
        <end position="182"/>
    </location>
</feature>
<feature type="repeat" description="ANK" evidence="8">
    <location>
        <begin position="218"/>
        <end position="250"/>
    </location>
</feature>
<dbReference type="InterPro" id="IPR050198">
    <property type="entry name" value="Non-receptor_tyrosine_kinases"/>
</dbReference>
<feature type="domain" description="SH2" evidence="12">
    <location>
        <begin position="286"/>
        <end position="376"/>
    </location>
</feature>
<comment type="catalytic activity">
    <reaction evidence="7 11">
        <text>L-tyrosyl-[protein] + ATP = O-phospho-L-tyrosyl-[protein] + ADP + H(+)</text>
        <dbReference type="Rhea" id="RHEA:10596"/>
        <dbReference type="Rhea" id="RHEA-COMP:10136"/>
        <dbReference type="Rhea" id="RHEA-COMP:20101"/>
        <dbReference type="ChEBI" id="CHEBI:15378"/>
        <dbReference type="ChEBI" id="CHEBI:30616"/>
        <dbReference type="ChEBI" id="CHEBI:46858"/>
        <dbReference type="ChEBI" id="CHEBI:61978"/>
        <dbReference type="ChEBI" id="CHEBI:456216"/>
        <dbReference type="EC" id="2.7.10.2"/>
    </reaction>
</comment>
<dbReference type="PROSITE" id="PS00109">
    <property type="entry name" value="PROTEIN_KINASE_TYR"/>
    <property type="match status" value="1"/>
</dbReference>
<feature type="repeat" description="ANK" evidence="8">
    <location>
        <begin position="183"/>
        <end position="207"/>
    </location>
</feature>
<dbReference type="GO" id="GO:0004715">
    <property type="term" value="F:non-membrane spanning protein tyrosine kinase activity"/>
    <property type="evidence" value="ECO:0007669"/>
    <property type="project" value="UniProtKB-EC"/>
</dbReference>
<comment type="caution">
    <text evidence="14">The sequence shown here is derived from an EMBL/GenBank/DDBJ whole genome shotgun (WGS) entry which is preliminary data.</text>
</comment>
<evidence type="ECO:0000256" key="9">
    <source>
        <dbReference type="PROSITE-ProRule" id="PRU00191"/>
    </source>
</evidence>
<evidence type="ECO:0000256" key="11">
    <source>
        <dbReference type="RuleBase" id="RU362096"/>
    </source>
</evidence>
<dbReference type="PROSITE" id="PS50011">
    <property type="entry name" value="PROTEIN_KINASE_DOM"/>
    <property type="match status" value="1"/>
</dbReference>
<dbReference type="SMART" id="SM00252">
    <property type="entry name" value="SH2"/>
    <property type="match status" value="2"/>
</dbReference>
<dbReference type="InterPro" id="IPR036770">
    <property type="entry name" value="Ankyrin_rpt-contain_sf"/>
</dbReference>
<dbReference type="Gene3D" id="1.10.510.10">
    <property type="entry name" value="Transferase(Phosphotransferase) domain 1"/>
    <property type="match status" value="1"/>
</dbReference>
<evidence type="ECO:0000256" key="10">
    <source>
        <dbReference type="PROSITE-ProRule" id="PRU10141"/>
    </source>
</evidence>
<dbReference type="InterPro" id="IPR036860">
    <property type="entry name" value="SH2_dom_sf"/>
</dbReference>
<dbReference type="PRINTS" id="PR00109">
    <property type="entry name" value="TYRKINASE"/>
</dbReference>
<dbReference type="PANTHER" id="PTHR24418">
    <property type="entry name" value="TYROSINE-PROTEIN KINASE"/>
    <property type="match status" value="1"/>
</dbReference>
<dbReference type="Pfam" id="PF07714">
    <property type="entry name" value="PK_Tyr_Ser-Thr"/>
    <property type="match status" value="1"/>
</dbReference>
<dbReference type="Proteomes" id="UP000625711">
    <property type="component" value="Unassembled WGS sequence"/>
</dbReference>
<dbReference type="InterPro" id="IPR020635">
    <property type="entry name" value="Tyr_kinase_cat_dom"/>
</dbReference>
<dbReference type="Gene3D" id="3.30.200.20">
    <property type="entry name" value="Phosphorylase Kinase, domain 1"/>
    <property type="match status" value="1"/>
</dbReference>
<dbReference type="Pfam" id="PF00017">
    <property type="entry name" value="SH2"/>
    <property type="match status" value="2"/>
</dbReference>
<dbReference type="InterPro" id="IPR008266">
    <property type="entry name" value="Tyr_kinase_AS"/>
</dbReference>
<evidence type="ECO:0000256" key="3">
    <source>
        <dbReference type="ARBA" id="ARBA00022741"/>
    </source>
</evidence>
<feature type="binding site" evidence="10">
    <location>
        <position position="478"/>
    </location>
    <ligand>
        <name>ATP</name>
        <dbReference type="ChEBI" id="CHEBI:30616"/>
    </ligand>
</feature>
<evidence type="ECO:0000256" key="5">
    <source>
        <dbReference type="ARBA" id="ARBA00022840"/>
    </source>
</evidence>
<dbReference type="PROSITE" id="PS50297">
    <property type="entry name" value="ANK_REP_REGION"/>
    <property type="match status" value="3"/>
</dbReference>
<dbReference type="Gene3D" id="3.30.505.10">
    <property type="entry name" value="SH2 domain"/>
    <property type="match status" value="2"/>
</dbReference>
<dbReference type="OrthoDB" id="67310at2759"/>
<evidence type="ECO:0000313" key="14">
    <source>
        <dbReference type="EMBL" id="KAF7287415.1"/>
    </source>
</evidence>
<dbReference type="PROSITE" id="PS50088">
    <property type="entry name" value="ANK_REPEAT"/>
    <property type="match status" value="3"/>
</dbReference>
<feature type="domain" description="SH2" evidence="12">
    <location>
        <begin position="9"/>
        <end position="103"/>
    </location>
</feature>
<dbReference type="GO" id="GO:0005524">
    <property type="term" value="F:ATP binding"/>
    <property type="evidence" value="ECO:0007669"/>
    <property type="project" value="UniProtKB-UniRule"/>
</dbReference>
<keyword evidence="3 10" id="KW-0547">Nucleotide-binding</keyword>
<dbReference type="GO" id="GO:0002009">
    <property type="term" value="P:morphogenesis of an epithelium"/>
    <property type="evidence" value="ECO:0007669"/>
    <property type="project" value="UniProtKB-ARBA"/>
</dbReference>
<dbReference type="EMBL" id="JAACXV010000013">
    <property type="protein sequence ID" value="KAF7287415.1"/>
    <property type="molecule type" value="Genomic_DNA"/>
</dbReference>
<keyword evidence="2 11" id="KW-0808">Transferase</keyword>
<feature type="domain" description="Protein kinase" evidence="13">
    <location>
        <begin position="446"/>
        <end position="703"/>
    </location>
</feature>
<keyword evidence="1" id="KW-0597">Phosphoprotein</keyword>
<organism evidence="14 15">
    <name type="scientific">Rhynchophorus ferrugineus</name>
    <name type="common">Red palm weevil</name>
    <name type="synonym">Curculio ferrugineus</name>
    <dbReference type="NCBI Taxonomy" id="354439"/>
    <lineage>
        <taxon>Eukaryota</taxon>
        <taxon>Metazoa</taxon>
        <taxon>Ecdysozoa</taxon>
        <taxon>Arthropoda</taxon>
        <taxon>Hexapoda</taxon>
        <taxon>Insecta</taxon>
        <taxon>Pterygota</taxon>
        <taxon>Neoptera</taxon>
        <taxon>Endopterygota</taxon>
        <taxon>Coleoptera</taxon>
        <taxon>Polyphaga</taxon>
        <taxon>Cucujiformia</taxon>
        <taxon>Curculionidae</taxon>
        <taxon>Dryophthorinae</taxon>
        <taxon>Rhynchophorus</taxon>
    </lineage>
</organism>
<protein>
    <recommendedName>
        <fullName evidence="11">Tyrosine-protein kinase</fullName>
        <ecNumber evidence="11">2.7.10.2</ecNumber>
    </recommendedName>
</protein>
<dbReference type="PROSITE" id="PS00107">
    <property type="entry name" value="PROTEIN_KINASE_ATP"/>
    <property type="match status" value="1"/>
</dbReference>
<keyword evidence="6 11" id="KW-0829">Tyrosine-protein kinase</keyword>
<evidence type="ECO:0000256" key="4">
    <source>
        <dbReference type="ARBA" id="ARBA00022777"/>
    </source>
</evidence>
<dbReference type="FunFam" id="1.10.510.10:FF:000027">
    <property type="entry name" value="Receptor protein-tyrosine kinase"/>
    <property type="match status" value="1"/>
</dbReference>
<keyword evidence="8" id="KW-0040">ANK repeat</keyword>
<dbReference type="PROSITE" id="PS50001">
    <property type="entry name" value="SH2"/>
    <property type="match status" value="2"/>
</dbReference>
<dbReference type="PRINTS" id="PR00401">
    <property type="entry name" value="SH2DOMAIN"/>
</dbReference>
<dbReference type="InterPro" id="IPR000980">
    <property type="entry name" value="SH2"/>
</dbReference>
<dbReference type="InterPro" id="IPR011009">
    <property type="entry name" value="Kinase-like_dom_sf"/>
</dbReference>
<name>A0A834MNF4_RHYFE</name>
<sequence length="719" mass="81827">MNRNDNIRWYHPQISREDGEELLLNHPKKCNGLFLVRGSVSSPCDYALSVLYNNQVNNYQIRRHQEDAFFSIDECVKFHGLENLVNYYKKNPLSEGLVLTEHIEGSLPPHDSLRQGHTNLLHRATGRGAYTVVNELLRTDYHGSLAKDQNGQTAVHLAAIRGENEILSSLIHHSFNVNLRDAAGFTPLHYACEYNFPTTVRLLVKLGKANIQARNTDSGVVPLHVAASNGHKEVIKELLSLNAPVFPRTKEGYLPIELAKKNKHEECVMILKNYKAPEPKMKRSEFYHGTLGRQEAEALIRKNNPQNGTFLVRFSERNNESILTLFHEDKIFNYIIQKKDGFLFIDDGPLLKSLEHVVDYYKYLRDGLPTVLLNPIPPKPKPTVPPISTLKKKNQKLSKPLLQLPQPPYSDALMNIQFKSDFSSFNNNNNNNIKEKEDNLISASRLSLGVLIGKGEFASVFRGTLHNHDGTETQVAIKTLREEQLDNKESFLAEARVMTKLNHHCIVKLLGICMGPSLQMVQELVPLGSILQYIDAHSAEINPNCEFEIWAGQIACGMQYLEENRLVHRDLAARNILLASKWEAKISDFGLSKALGSGNEYYKASQGGKWPLKWYAPESYNYGHFSNKSDVWSFGITIWEMYSFGATPYGDKKGAEAITLIDRGERLERPEKCPQYIYDIMLRCWALDKDDRPSFQELLNFFMSESQYTNITELLSETT</sequence>
<keyword evidence="9" id="KW-0727">SH2 domain</keyword>
<dbReference type="InterPro" id="IPR017441">
    <property type="entry name" value="Protein_kinase_ATP_BS"/>
</dbReference>
<evidence type="ECO:0000256" key="6">
    <source>
        <dbReference type="ARBA" id="ARBA00023137"/>
    </source>
</evidence>
<comment type="similarity">
    <text evidence="11">Belongs to the protein kinase superfamily. Tyr protein kinase family.</text>
</comment>
<dbReference type="InterPro" id="IPR001245">
    <property type="entry name" value="Ser-Thr/Tyr_kinase_cat_dom"/>
</dbReference>
<dbReference type="GO" id="GO:0007165">
    <property type="term" value="P:signal transduction"/>
    <property type="evidence" value="ECO:0007669"/>
    <property type="project" value="UniProtKB-ARBA"/>
</dbReference>
<gene>
    <name evidence="14" type="ORF">GWI33_001389</name>
</gene>
<evidence type="ECO:0000259" key="12">
    <source>
        <dbReference type="PROSITE" id="PS50001"/>
    </source>
</evidence>
<evidence type="ECO:0000256" key="7">
    <source>
        <dbReference type="ARBA" id="ARBA00051245"/>
    </source>
</evidence>
<dbReference type="AlphaFoldDB" id="A0A834MNF4"/>
<dbReference type="Gene3D" id="1.25.40.20">
    <property type="entry name" value="Ankyrin repeat-containing domain"/>
    <property type="match status" value="1"/>
</dbReference>
<keyword evidence="15" id="KW-1185">Reference proteome</keyword>
<dbReference type="SUPFAM" id="SSF56112">
    <property type="entry name" value="Protein kinase-like (PK-like)"/>
    <property type="match status" value="1"/>
</dbReference>
<keyword evidence="5 10" id="KW-0067">ATP-binding</keyword>
<dbReference type="InterPro" id="IPR002110">
    <property type="entry name" value="Ankyrin_rpt"/>
</dbReference>
<dbReference type="SUPFAM" id="SSF48403">
    <property type="entry name" value="Ankyrin repeat"/>
    <property type="match status" value="1"/>
</dbReference>
<evidence type="ECO:0000259" key="13">
    <source>
        <dbReference type="PROSITE" id="PS50011"/>
    </source>
</evidence>
<dbReference type="Pfam" id="PF12796">
    <property type="entry name" value="Ank_2"/>
    <property type="match status" value="2"/>
</dbReference>
<evidence type="ECO:0000313" key="15">
    <source>
        <dbReference type="Proteomes" id="UP000625711"/>
    </source>
</evidence>
<proteinExistence type="inferred from homology"/>
<dbReference type="EC" id="2.7.10.2" evidence="11"/>
<dbReference type="SUPFAM" id="SSF55550">
    <property type="entry name" value="SH2 domain"/>
    <property type="match status" value="2"/>
</dbReference>
<evidence type="ECO:0000256" key="1">
    <source>
        <dbReference type="ARBA" id="ARBA00022553"/>
    </source>
</evidence>
<reference evidence="14" key="1">
    <citation type="submission" date="2020-08" db="EMBL/GenBank/DDBJ databases">
        <title>Genome sequencing and assembly of the red palm weevil Rhynchophorus ferrugineus.</title>
        <authorList>
            <person name="Dias G.B."/>
            <person name="Bergman C.M."/>
            <person name="Manee M."/>
        </authorList>
    </citation>
    <scope>NUCLEOTIDE SEQUENCE</scope>
    <source>
        <strain evidence="14">AA-2017</strain>
        <tissue evidence="14">Whole larva</tissue>
    </source>
</reference>
<dbReference type="InterPro" id="IPR000719">
    <property type="entry name" value="Prot_kinase_dom"/>
</dbReference>
<dbReference type="SMART" id="SM00248">
    <property type="entry name" value="ANK"/>
    <property type="match status" value="5"/>
</dbReference>
<keyword evidence="4 11" id="KW-0418">Kinase</keyword>
<dbReference type="GO" id="GO:0071944">
    <property type="term" value="C:cell periphery"/>
    <property type="evidence" value="ECO:0007669"/>
    <property type="project" value="UniProtKB-ARBA"/>
</dbReference>
<evidence type="ECO:0000256" key="8">
    <source>
        <dbReference type="PROSITE-ProRule" id="PRU00023"/>
    </source>
</evidence>
<evidence type="ECO:0000256" key="2">
    <source>
        <dbReference type="ARBA" id="ARBA00022679"/>
    </source>
</evidence>